<proteinExistence type="predicted"/>
<name>R9UPP5_9BACL</name>
<organism evidence="1 2">
    <name type="scientific">Paenibacillus mucilaginosus K02</name>
    <dbReference type="NCBI Taxonomy" id="997761"/>
    <lineage>
        <taxon>Bacteria</taxon>
        <taxon>Bacillati</taxon>
        <taxon>Bacillota</taxon>
        <taxon>Bacilli</taxon>
        <taxon>Bacillales</taxon>
        <taxon>Paenibacillaceae</taxon>
        <taxon>Paenibacillus</taxon>
    </lineage>
</organism>
<dbReference type="HOGENOM" id="CLU_3374942_0_0_9"/>
<evidence type="ECO:0000313" key="1">
    <source>
        <dbReference type="EMBL" id="AGN70605.1"/>
    </source>
</evidence>
<accession>R9UPP5</accession>
<dbReference type="EMBL" id="CP003422">
    <property type="protein sequence ID" value="AGN70605.1"/>
    <property type="molecule type" value="Genomic_DNA"/>
</dbReference>
<protein>
    <submittedName>
        <fullName evidence="1">Uncharacterized protein</fullName>
    </submittedName>
</protein>
<reference evidence="1 2" key="1">
    <citation type="submission" date="2013-06" db="EMBL/GenBank/DDBJ databases">
        <title>Complete genome sequence of Paenibacillus mucilaginosus K02.</title>
        <authorList>
            <person name="Xiao B."/>
            <person name="Sun L."/>
            <person name="Xiao L."/>
            <person name="Lian B."/>
        </authorList>
    </citation>
    <scope>NUCLEOTIDE SEQUENCE [LARGE SCALE GENOMIC DNA]</scope>
    <source>
        <strain evidence="1 2">K02</strain>
    </source>
</reference>
<evidence type="ECO:0000313" key="2">
    <source>
        <dbReference type="Proteomes" id="UP000007392"/>
    </source>
</evidence>
<dbReference type="KEGG" id="pmw:B2K_38780"/>
<dbReference type="Proteomes" id="UP000007392">
    <property type="component" value="Chromosome"/>
</dbReference>
<gene>
    <name evidence="1" type="ORF">B2K_38780</name>
</gene>
<dbReference type="AlphaFoldDB" id="R9UPP5"/>
<sequence>MLPAINPTIVIQIYQNLKIAINMEAKVEAKMNMD</sequence>